<dbReference type="InterPro" id="IPR006175">
    <property type="entry name" value="YjgF/YER057c/UK114"/>
</dbReference>
<dbReference type="Gene3D" id="3.30.1330.40">
    <property type="entry name" value="RutC-like"/>
    <property type="match status" value="1"/>
</dbReference>
<dbReference type="CDD" id="cd00448">
    <property type="entry name" value="YjgF_YER057c_UK114_family"/>
    <property type="match status" value="1"/>
</dbReference>
<dbReference type="GO" id="GO:0005829">
    <property type="term" value="C:cytosol"/>
    <property type="evidence" value="ECO:0007669"/>
    <property type="project" value="TreeGrafter"/>
</dbReference>
<dbReference type="GO" id="GO:0019239">
    <property type="term" value="F:deaminase activity"/>
    <property type="evidence" value="ECO:0007669"/>
    <property type="project" value="TreeGrafter"/>
</dbReference>
<proteinExistence type="inferred from homology"/>
<gene>
    <name evidence="2" type="ORF">S01H4_50660</name>
</gene>
<comment type="similarity">
    <text evidence="1">Belongs to the RutC family.</text>
</comment>
<dbReference type="InterPro" id="IPR006056">
    <property type="entry name" value="RidA"/>
</dbReference>
<dbReference type="AlphaFoldDB" id="X1BBD3"/>
<protein>
    <submittedName>
        <fullName evidence="2">Uncharacterized protein</fullName>
    </submittedName>
</protein>
<reference evidence="2" key="1">
    <citation type="journal article" date="2014" name="Front. Microbiol.">
        <title>High frequency of phylogenetically diverse reductive dehalogenase-homologous genes in deep subseafloor sedimentary metagenomes.</title>
        <authorList>
            <person name="Kawai M."/>
            <person name="Futagami T."/>
            <person name="Toyoda A."/>
            <person name="Takaki Y."/>
            <person name="Nishi S."/>
            <person name="Hori S."/>
            <person name="Arai W."/>
            <person name="Tsubouchi T."/>
            <person name="Morono Y."/>
            <person name="Uchiyama I."/>
            <person name="Ito T."/>
            <person name="Fujiyama A."/>
            <person name="Inagaki F."/>
            <person name="Takami H."/>
        </authorList>
    </citation>
    <scope>NUCLEOTIDE SEQUENCE</scope>
    <source>
        <strain evidence="2">Expedition CK06-06</strain>
    </source>
</reference>
<dbReference type="PANTHER" id="PTHR11803:SF39">
    <property type="entry name" value="2-IMINOBUTANOATE_2-IMINOPROPANOATE DEAMINASE"/>
    <property type="match status" value="1"/>
</dbReference>
<dbReference type="Pfam" id="PF01042">
    <property type="entry name" value="Ribonuc_L-PSP"/>
    <property type="match status" value="1"/>
</dbReference>
<dbReference type="EMBL" id="BART01028784">
    <property type="protein sequence ID" value="GAG93229.1"/>
    <property type="molecule type" value="Genomic_DNA"/>
</dbReference>
<accession>X1BBD3</accession>
<dbReference type="SUPFAM" id="SSF55298">
    <property type="entry name" value="YjgF-like"/>
    <property type="match status" value="1"/>
</dbReference>
<organism evidence="2">
    <name type="scientific">marine sediment metagenome</name>
    <dbReference type="NCBI Taxonomy" id="412755"/>
    <lineage>
        <taxon>unclassified sequences</taxon>
        <taxon>metagenomes</taxon>
        <taxon>ecological metagenomes</taxon>
    </lineage>
</organism>
<dbReference type="PANTHER" id="PTHR11803">
    <property type="entry name" value="2-IMINOBUTANOATE/2-IMINOPROPANOATE DEAMINASE RIDA"/>
    <property type="match status" value="1"/>
</dbReference>
<sequence length="129" mass="13963">MFLKKKLVESDKLAKPVGPYSPGIIAGNFVFTAGQLGIDTATGKLQDGVKAQTEQCLKNIADILEAAGSSIDHVVKTTVFLTDMAEFKDMNEVYSKFFDTDPKPVRSTVQAALITPEMRIEIDAIAILA</sequence>
<dbReference type="NCBIfam" id="TIGR00004">
    <property type="entry name" value="Rid family detoxifying hydrolase"/>
    <property type="match status" value="1"/>
</dbReference>
<evidence type="ECO:0000313" key="2">
    <source>
        <dbReference type="EMBL" id="GAG93229.1"/>
    </source>
</evidence>
<dbReference type="InterPro" id="IPR035959">
    <property type="entry name" value="RutC-like_sf"/>
</dbReference>
<dbReference type="FunFam" id="3.30.1330.40:FF:000001">
    <property type="entry name" value="L-PSP family endoribonuclease"/>
    <property type="match status" value="1"/>
</dbReference>
<evidence type="ECO:0000256" key="1">
    <source>
        <dbReference type="ARBA" id="ARBA00010552"/>
    </source>
</evidence>
<name>X1BBD3_9ZZZZ</name>
<comment type="caution">
    <text evidence="2">The sequence shown here is derived from an EMBL/GenBank/DDBJ whole genome shotgun (WGS) entry which is preliminary data.</text>
</comment>